<dbReference type="InterPro" id="IPR018483">
    <property type="entry name" value="Carb_kinase_FGGY_CS"/>
</dbReference>
<dbReference type="PANTHER" id="PTHR43095:SF5">
    <property type="entry name" value="XYLULOSE KINASE"/>
    <property type="match status" value="1"/>
</dbReference>
<dbReference type="Gene3D" id="3.30.420.40">
    <property type="match status" value="2"/>
</dbReference>
<evidence type="ECO:0000259" key="6">
    <source>
        <dbReference type="Pfam" id="PF00370"/>
    </source>
</evidence>
<dbReference type="InterPro" id="IPR018484">
    <property type="entry name" value="FGGY_N"/>
</dbReference>
<keyword evidence="2" id="KW-0859">Xylose metabolism</keyword>
<organism evidence="8 9">
    <name type="scientific">Nesterenkonia aerolata</name>
    <dbReference type="NCBI Taxonomy" id="3074079"/>
    <lineage>
        <taxon>Bacteria</taxon>
        <taxon>Bacillati</taxon>
        <taxon>Actinomycetota</taxon>
        <taxon>Actinomycetes</taxon>
        <taxon>Micrococcales</taxon>
        <taxon>Micrococcaceae</taxon>
        <taxon>Nesterenkonia</taxon>
    </lineage>
</organism>
<evidence type="ECO:0000256" key="3">
    <source>
        <dbReference type="ARBA" id="ARBA00022679"/>
    </source>
</evidence>
<dbReference type="GO" id="GO:0016301">
    <property type="term" value="F:kinase activity"/>
    <property type="evidence" value="ECO:0007669"/>
    <property type="project" value="UniProtKB-KW"/>
</dbReference>
<evidence type="ECO:0000259" key="7">
    <source>
        <dbReference type="Pfam" id="PF02782"/>
    </source>
</evidence>
<reference evidence="8 9" key="1">
    <citation type="submission" date="2023-09" db="EMBL/GenBank/DDBJ databases">
        <title>Description of three actinobacteria isolated from air of manufacturing shop in a pharmaceutical factory.</title>
        <authorList>
            <person name="Zhang D.-F."/>
        </authorList>
    </citation>
    <scope>NUCLEOTIDE SEQUENCE [LARGE SCALE GENOMIC DNA]</scope>
    <source>
        <strain evidence="8 9">LY-0111</strain>
    </source>
</reference>
<dbReference type="InterPro" id="IPR018485">
    <property type="entry name" value="FGGY_C"/>
</dbReference>
<dbReference type="InterPro" id="IPR000577">
    <property type="entry name" value="Carb_kinase_FGGY"/>
</dbReference>
<dbReference type="CDD" id="cd07804">
    <property type="entry name" value="ASKHA_NBD_FGGY_RrXK-like"/>
    <property type="match status" value="1"/>
</dbReference>
<feature type="domain" description="Carbohydrate kinase FGGY N-terminal" evidence="6">
    <location>
        <begin position="1"/>
        <end position="244"/>
    </location>
</feature>
<keyword evidence="9" id="KW-1185">Reference proteome</keyword>
<evidence type="ECO:0000256" key="1">
    <source>
        <dbReference type="ARBA" id="ARBA00009156"/>
    </source>
</evidence>
<dbReference type="PIRSF" id="PIRSF000538">
    <property type="entry name" value="GlpK"/>
    <property type="match status" value="1"/>
</dbReference>
<evidence type="ECO:0000256" key="2">
    <source>
        <dbReference type="ARBA" id="ARBA00022629"/>
    </source>
</evidence>
<comment type="similarity">
    <text evidence="1 5">Belongs to the FGGY kinase family.</text>
</comment>
<dbReference type="Pfam" id="PF02782">
    <property type="entry name" value="FGGY_C"/>
    <property type="match status" value="1"/>
</dbReference>
<name>A0ABU2DPH8_9MICC</name>
<protein>
    <submittedName>
        <fullName evidence="8">FGGY-family carbohydrate kinase</fullName>
        <ecNumber evidence="8">2.7.1.-</ecNumber>
    </submittedName>
</protein>
<dbReference type="InterPro" id="IPR043129">
    <property type="entry name" value="ATPase_NBD"/>
</dbReference>
<dbReference type="PANTHER" id="PTHR43095">
    <property type="entry name" value="SUGAR KINASE"/>
    <property type="match status" value="1"/>
</dbReference>
<accession>A0ABU2DPH8</accession>
<keyword evidence="4 5" id="KW-0418">Kinase</keyword>
<evidence type="ECO:0000313" key="8">
    <source>
        <dbReference type="EMBL" id="MDR8018359.1"/>
    </source>
</evidence>
<dbReference type="RefSeq" id="WP_310547336.1">
    <property type="nucleotide sequence ID" value="NZ_JAVKGR010000001.1"/>
</dbReference>
<evidence type="ECO:0000313" key="9">
    <source>
        <dbReference type="Proteomes" id="UP001251870"/>
    </source>
</evidence>
<feature type="domain" description="Carbohydrate kinase FGGY C-terminal" evidence="7">
    <location>
        <begin position="260"/>
        <end position="436"/>
    </location>
</feature>
<evidence type="ECO:0000256" key="4">
    <source>
        <dbReference type="ARBA" id="ARBA00022777"/>
    </source>
</evidence>
<dbReference type="SUPFAM" id="SSF53067">
    <property type="entry name" value="Actin-like ATPase domain"/>
    <property type="match status" value="2"/>
</dbReference>
<keyword evidence="3 5" id="KW-0808">Transferase</keyword>
<comment type="caution">
    <text evidence="8">The sequence shown here is derived from an EMBL/GenBank/DDBJ whole genome shotgun (WGS) entry which is preliminary data.</text>
</comment>
<dbReference type="EC" id="2.7.1.-" evidence="8"/>
<proteinExistence type="inferred from homology"/>
<dbReference type="EMBL" id="JAVKGR010000001">
    <property type="protein sequence ID" value="MDR8018359.1"/>
    <property type="molecule type" value="Genomic_DNA"/>
</dbReference>
<keyword evidence="2" id="KW-0119">Carbohydrate metabolism</keyword>
<dbReference type="Proteomes" id="UP001251870">
    <property type="component" value="Unassembled WGS sequence"/>
</dbReference>
<sequence>MYLGIDVGTGSTKAVLTDAEGTLLAQASRSHQPTMPQPGHVEFDAENVWWAEVAELSRELLEGRDAGKLRGVGISAMGPCLILTDEALTPLRPAILYGVDTRAEEQIQALNAELGEEHILRTGGSALSSQALGPKIRWVKEHEPEAFSRASRWFSGSNFLVAKLTGEYVIDQHTASQADPLHDLDAGAWIPEHCAAITEHLQMPGLVASTEVAGEVTAEAAKLTGIPAGTPVTAGTVDAWAEAFSVGARRPGDLMLMYGSTFFFVQHVARAQRRQGLWATRGVEPGTFSLAAGMATSGSIVGWFQQLTQSAMEDLSAEAAAVPPGAEGLLVLPYFAGERTPIFDPFARGTITGLTLSHGRGHILRAIYEGMACGVAQILELMAPDSGEAQRLVCVGGGVKSPLWAQIVSDVTGREQDVPEQTIGASYGDALMAAIAVGDVPAETDWTRIERRIIPDPTRADTYAALLDTYTQAYPAMRETMHRLAGRCE</sequence>
<dbReference type="InterPro" id="IPR050406">
    <property type="entry name" value="FGGY_Carb_Kinase"/>
</dbReference>
<dbReference type="PROSITE" id="PS00445">
    <property type="entry name" value="FGGY_KINASES_2"/>
    <property type="match status" value="1"/>
</dbReference>
<gene>
    <name evidence="8" type="ORF">RIL96_02095</name>
</gene>
<dbReference type="Pfam" id="PF00370">
    <property type="entry name" value="FGGY_N"/>
    <property type="match status" value="1"/>
</dbReference>
<evidence type="ECO:0000256" key="5">
    <source>
        <dbReference type="RuleBase" id="RU003733"/>
    </source>
</evidence>